<dbReference type="PANTHER" id="PTHR42715:SF10">
    <property type="entry name" value="BETA-GLUCOSIDASE"/>
    <property type="match status" value="1"/>
</dbReference>
<comment type="pathway">
    <text evidence="2">Glycan metabolism; cellulose degradation.</text>
</comment>
<dbReference type="AlphaFoldDB" id="A0A135UTJ2"/>
<dbReference type="GO" id="GO:0008422">
    <property type="term" value="F:beta-glucosidase activity"/>
    <property type="evidence" value="ECO:0007669"/>
    <property type="project" value="UniProtKB-EC"/>
</dbReference>
<accession>A0A135UTJ2</accession>
<evidence type="ECO:0000256" key="7">
    <source>
        <dbReference type="ARBA" id="ARBA00023295"/>
    </source>
</evidence>
<reference evidence="9 10" key="1">
    <citation type="submission" date="2014-02" db="EMBL/GenBank/DDBJ databases">
        <title>The genome sequence of Colletotrichum salicis CBS 607.94.</title>
        <authorList>
            <person name="Baroncelli R."/>
            <person name="Thon M.R."/>
        </authorList>
    </citation>
    <scope>NUCLEOTIDE SEQUENCE [LARGE SCALE GENOMIC DNA]</scope>
    <source>
        <strain evidence="9 10">CBS 607.94</strain>
    </source>
</reference>
<proteinExistence type="inferred from homology"/>
<dbReference type="Pfam" id="PF00933">
    <property type="entry name" value="Glyco_hydro_3"/>
    <property type="match status" value="1"/>
</dbReference>
<sequence>MRLTSTLRIASLASTAYAVQPWLDKTLNYEERLLSFIAQLNDTQKHAMVQGDTELTDNGTGVNACIGHIQGNSSLGTPGICMGDGPAGVDNSLDNVTAFPAPVVAASSWDTSIQYEFGQALAQEHMGKGRNIVLAPTINILGSPLWGSRCRNSVRRPMADHAHGGRRYDGHPKSGSPRVPLRKHFAAYNQDTNRFGNGPEWVTVDSVVDKRTMLELYLPAFKASVQEADAASVMCSYNRLNGFFTCENDWLLNQTLRQEWGFEGFVVADWCFSTRSTVAAVMAGLDISMPGGDLTDGYGFPA</sequence>
<keyword evidence="7 9" id="KW-0326">Glycosidase</keyword>
<dbReference type="Gene3D" id="3.20.20.300">
    <property type="entry name" value="Glycoside hydrolase, family 3, N-terminal domain"/>
    <property type="match status" value="1"/>
</dbReference>
<dbReference type="GO" id="GO:0009251">
    <property type="term" value="P:glucan catabolic process"/>
    <property type="evidence" value="ECO:0007669"/>
    <property type="project" value="TreeGrafter"/>
</dbReference>
<dbReference type="STRING" id="1209931.A0A135UTJ2"/>
<evidence type="ECO:0000256" key="5">
    <source>
        <dbReference type="ARBA" id="ARBA00022801"/>
    </source>
</evidence>
<feature type="domain" description="Glycoside hydrolase family 3 N-terminal" evidence="8">
    <location>
        <begin position="60"/>
        <end position="290"/>
    </location>
</feature>
<evidence type="ECO:0000259" key="8">
    <source>
        <dbReference type="Pfam" id="PF00933"/>
    </source>
</evidence>
<dbReference type="Proteomes" id="UP000070121">
    <property type="component" value="Unassembled WGS sequence"/>
</dbReference>
<comment type="catalytic activity">
    <reaction evidence="1">
        <text>Hydrolysis of terminal, non-reducing beta-D-glucosyl residues with release of beta-D-glucose.</text>
        <dbReference type="EC" id="3.2.1.21"/>
    </reaction>
</comment>
<evidence type="ECO:0000256" key="4">
    <source>
        <dbReference type="ARBA" id="ARBA00012744"/>
    </source>
</evidence>
<dbReference type="EMBL" id="JFFI01001050">
    <property type="protein sequence ID" value="KXH63708.1"/>
    <property type="molecule type" value="Genomic_DNA"/>
</dbReference>
<dbReference type="EC" id="3.2.1.21" evidence="4"/>
<dbReference type="SUPFAM" id="SSF51445">
    <property type="entry name" value="(Trans)glycosidases"/>
    <property type="match status" value="1"/>
</dbReference>
<comment type="similarity">
    <text evidence="3">Belongs to the glycosyl hydrolase 3 family.</text>
</comment>
<keyword evidence="5" id="KW-0378">Hydrolase</keyword>
<keyword evidence="6" id="KW-0325">Glycoprotein</keyword>
<dbReference type="PRINTS" id="PR00133">
    <property type="entry name" value="GLHYDRLASE3"/>
</dbReference>
<keyword evidence="10" id="KW-1185">Reference proteome</keyword>
<evidence type="ECO:0000256" key="6">
    <source>
        <dbReference type="ARBA" id="ARBA00023180"/>
    </source>
</evidence>
<gene>
    <name evidence="9" type="ORF">CSAL01_02429</name>
</gene>
<protein>
    <recommendedName>
        <fullName evidence="4">beta-glucosidase</fullName>
        <ecNumber evidence="4">3.2.1.21</ecNumber>
    </recommendedName>
</protein>
<organism evidence="9 10">
    <name type="scientific">Colletotrichum salicis</name>
    <dbReference type="NCBI Taxonomy" id="1209931"/>
    <lineage>
        <taxon>Eukaryota</taxon>
        <taxon>Fungi</taxon>
        <taxon>Dikarya</taxon>
        <taxon>Ascomycota</taxon>
        <taxon>Pezizomycotina</taxon>
        <taxon>Sordariomycetes</taxon>
        <taxon>Hypocreomycetidae</taxon>
        <taxon>Glomerellales</taxon>
        <taxon>Glomerellaceae</taxon>
        <taxon>Colletotrichum</taxon>
        <taxon>Colletotrichum acutatum species complex</taxon>
    </lineage>
</organism>
<dbReference type="OrthoDB" id="2123594at2759"/>
<evidence type="ECO:0000313" key="10">
    <source>
        <dbReference type="Proteomes" id="UP000070121"/>
    </source>
</evidence>
<dbReference type="InterPro" id="IPR036962">
    <property type="entry name" value="Glyco_hydro_3_N_sf"/>
</dbReference>
<evidence type="ECO:0000313" key="9">
    <source>
        <dbReference type="EMBL" id="KXH63708.1"/>
    </source>
</evidence>
<evidence type="ECO:0000256" key="2">
    <source>
        <dbReference type="ARBA" id="ARBA00004987"/>
    </source>
</evidence>
<dbReference type="InterPro" id="IPR001764">
    <property type="entry name" value="Glyco_hydro_3_N"/>
</dbReference>
<evidence type="ECO:0000256" key="1">
    <source>
        <dbReference type="ARBA" id="ARBA00000448"/>
    </source>
</evidence>
<name>A0A135UTJ2_9PEZI</name>
<comment type="caution">
    <text evidence="9">The sequence shown here is derived from an EMBL/GenBank/DDBJ whole genome shotgun (WGS) entry which is preliminary data.</text>
</comment>
<dbReference type="InterPro" id="IPR017853">
    <property type="entry name" value="GH"/>
</dbReference>
<dbReference type="PANTHER" id="PTHR42715">
    <property type="entry name" value="BETA-GLUCOSIDASE"/>
    <property type="match status" value="1"/>
</dbReference>
<dbReference type="InterPro" id="IPR050288">
    <property type="entry name" value="Cellulose_deg_GH3"/>
</dbReference>
<evidence type="ECO:0000256" key="3">
    <source>
        <dbReference type="ARBA" id="ARBA00005336"/>
    </source>
</evidence>